<dbReference type="RefSeq" id="WP_091438470.1">
    <property type="nucleotide sequence ID" value="NZ_BMMJ01000005.1"/>
</dbReference>
<evidence type="ECO:0000313" key="3">
    <source>
        <dbReference type="EMBL" id="SCL56327.1"/>
    </source>
</evidence>
<feature type="domain" description="UspA" evidence="2">
    <location>
        <begin position="9"/>
        <end position="141"/>
    </location>
</feature>
<gene>
    <name evidence="3" type="ORF">GA0070617_3208</name>
</gene>
<protein>
    <submittedName>
        <fullName evidence="3">Nucleotide-binding universal stress protein, UspA family</fullName>
    </submittedName>
</protein>
<dbReference type="InterPro" id="IPR014729">
    <property type="entry name" value="Rossmann-like_a/b/a_fold"/>
</dbReference>
<feature type="domain" description="UspA" evidence="2">
    <location>
        <begin position="149"/>
        <end position="286"/>
    </location>
</feature>
<evidence type="ECO:0000259" key="2">
    <source>
        <dbReference type="Pfam" id="PF00582"/>
    </source>
</evidence>
<proteinExistence type="inferred from homology"/>
<dbReference type="InterPro" id="IPR006016">
    <property type="entry name" value="UspA"/>
</dbReference>
<sequence>MNSAHNAAVVVGVDGSPQALRAVGLAATQAHRHQRPLRVVHAFIWPRLHLPTGGPSGSALRPQAEQLVTEAVDTARRTIPDLPVTGEIIDGEASAVLLGEAPTAAMIVLGDRGLGGFGALLVGSVAVQVTTYAPGPVLIARGADHPHGPVVVGVDGSPVSAAAVDFAAQEATLRGTDLVALHAYRHPTATSPGDMQPVVYDKQRLRQIHDQIVADAVADLTHRLPDLTVHRHPVPARTRTALLDASRQAQLLVVGGHGHGALGGLLLGSVSQAVLHHSACPVAVVRAPH</sequence>
<dbReference type="OrthoDB" id="3174546at2"/>
<evidence type="ECO:0000313" key="4">
    <source>
        <dbReference type="Proteomes" id="UP000198937"/>
    </source>
</evidence>
<dbReference type="Proteomes" id="UP000198937">
    <property type="component" value="Unassembled WGS sequence"/>
</dbReference>
<evidence type="ECO:0000256" key="1">
    <source>
        <dbReference type="ARBA" id="ARBA00008791"/>
    </source>
</evidence>
<dbReference type="InterPro" id="IPR006015">
    <property type="entry name" value="Universal_stress_UspA"/>
</dbReference>
<accession>A0A1C6UQI0</accession>
<dbReference type="Pfam" id="PF00582">
    <property type="entry name" value="Usp"/>
    <property type="match status" value="2"/>
</dbReference>
<organism evidence="3 4">
    <name type="scientific">Micromonospora yangpuensis</name>
    <dbReference type="NCBI Taxonomy" id="683228"/>
    <lineage>
        <taxon>Bacteria</taxon>
        <taxon>Bacillati</taxon>
        <taxon>Actinomycetota</taxon>
        <taxon>Actinomycetes</taxon>
        <taxon>Micromonosporales</taxon>
        <taxon>Micromonosporaceae</taxon>
        <taxon>Micromonospora</taxon>
    </lineage>
</organism>
<dbReference type="PANTHER" id="PTHR46553:SF3">
    <property type="entry name" value="ADENINE NUCLEOTIDE ALPHA HYDROLASES-LIKE SUPERFAMILY PROTEIN"/>
    <property type="match status" value="1"/>
</dbReference>
<dbReference type="AlphaFoldDB" id="A0A1C6UQI0"/>
<name>A0A1C6UQI0_9ACTN</name>
<reference evidence="4" key="1">
    <citation type="submission" date="2016-06" db="EMBL/GenBank/DDBJ databases">
        <authorList>
            <person name="Varghese N."/>
            <person name="Submissions Spin"/>
        </authorList>
    </citation>
    <scope>NUCLEOTIDE SEQUENCE [LARGE SCALE GENOMIC DNA]</scope>
    <source>
        <strain evidence="4">DSM 45577</strain>
    </source>
</reference>
<comment type="similarity">
    <text evidence="1">Belongs to the universal stress protein A family.</text>
</comment>
<dbReference type="PANTHER" id="PTHR46553">
    <property type="entry name" value="ADENINE NUCLEOTIDE ALPHA HYDROLASES-LIKE SUPERFAMILY PROTEIN"/>
    <property type="match status" value="1"/>
</dbReference>
<dbReference type="PRINTS" id="PR01438">
    <property type="entry name" value="UNVRSLSTRESS"/>
</dbReference>
<keyword evidence="4" id="KW-1185">Reference proteome</keyword>
<dbReference type="STRING" id="683228.GA0070617_3208"/>
<dbReference type="SUPFAM" id="SSF52402">
    <property type="entry name" value="Adenine nucleotide alpha hydrolases-like"/>
    <property type="match status" value="2"/>
</dbReference>
<dbReference type="EMBL" id="FMIA01000002">
    <property type="protein sequence ID" value="SCL56327.1"/>
    <property type="molecule type" value="Genomic_DNA"/>
</dbReference>
<dbReference type="Gene3D" id="3.40.50.620">
    <property type="entry name" value="HUPs"/>
    <property type="match status" value="2"/>
</dbReference>